<dbReference type="OrthoDB" id="3290487at2"/>
<organism evidence="1 2">
    <name type="scientific">Streptomyces mexicanus</name>
    <dbReference type="NCBI Taxonomy" id="178566"/>
    <lineage>
        <taxon>Bacteria</taxon>
        <taxon>Bacillati</taxon>
        <taxon>Actinomycetota</taxon>
        <taxon>Actinomycetes</taxon>
        <taxon>Kitasatosporales</taxon>
        <taxon>Streptomycetaceae</taxon>
        <taxon>Streptomyces</taxon>
    </lineage>
</organism>
<name>A0A7X1HV36_9ACTN</name>
<evidence type="ECO:0000313" key="2">
    <source>
        <dbReference type="Proteomes" id="UP000517694"/>
    </source>
</evidence>
<keyword evidence="2" id="KW-1185">Reference proteome</keyword>
<evidence type="ECO:0000313" key="1">
    <source>
        <dbReference type="EMBL" id="MBC2863669.1"/>
    </source>
</evidence>
<dbReference type="AlphaFoldDB" id="A0A7X1HV36"/>
<dbReference type="RefSeq" id="WP_159665966.1">
    <property type="nucleotide sequence ID" value="NZ_JACMHY010000001.1"/>
</dbReference>
<dbReference type="EMBL" id="JACMHY010000001">
    <property type="protein sequence ID" value="MBC2863669.1"/>
    <property type="molecule type" value="Genomic_DNA"/>
</dbReference>
<comment type="caution">
    <text evidence="1">The sequence shown here is derived from an EMBL/GenBank/DDBJ whole genome shotgun (WGS) entry which is preliminary data.</text>
</comment>
<reference evidence="1 2" key="1">
    <citation type="submission" date="2020-08" db="EMBL/GenBank/DDBJ databases">
        <title>Whole-Genome Sequence of French Clinical Streptomyces mexicanus Strain Q0842.</title>
        <authorList>
            <person name="Boxberger M."/>
            <person name="La Scola B."/>
        </authorList>
    </citation>
    <scope>NUCLEOTIDE SEQUENCE [LARGE SCALE GENOMIC DNA]</scope>
    <source>
        <strain evidence="1 2">Marseille-Q0842</strain>
    </source>
</reference>
<sequence>MAGRGWYPAALCTEDLECRDELVAVVERLPRGVRHAVAEALRELDSRYRALTLDDAGRALSVALSVELAVLAARPWYWRRRPRCLPWEGSQ</sequence>
<dbReference type="Proteomes" id="UP000517694">
    <property type="component" value="Unassembled WGS sequence"/>
</dbReference>
<protein>
    <submittedName>
        <fullName evidence="1">Uncharacterized protein</fullName>
    </submittedName>
</protein>
<gene>
    <name evidence="1" type="ORF">H1R13_01260</name>
</gene>
<accession>A0A7X1HV36</accession>
<proteinExistence type="predicted"/>